<dbReference type="Gene3D" id="3.40.50.1390">
    <property type="entry name" value="Resolvase, N-terminal catalytic domain"/>
    <property type="match status" value="1"/>
</dbReference>
<dbReference type="NCBIfam" id="TIGR00675">
    <property type="entry name" value="dcm"/>
    <property type="match status" value="1"/>
</dbReference>
<dbReference type="InterPro" id="IPR050390">
    <property type="entry name" value="C5-Methyltransferase"/>
</dbReference>
<dbReference type="Pfam" id="PF00145">
    <property type="entry name" value="DNA_methylase"/>
    <property type="match status" value="1"/>
</dbReference>
<feature type="domain" description="BAH" evidence="14">
    <location>
        <begin position="596"/>
        <end position="766"/>
    </location>
</feature>
<evidence type="ECO:0000256" key="7">
    <source>
        <dbReference type="ARBA" id="ARBA00023125"/>
    </source>
</evidence>
<reference evidence="15" key="1">
    <citation type="submission" date="2021-06" db="EMBL/GenBank/DDBJ databases">
        <authorList>
            <person name="Kallberg Y."/>
            <person name="Tangrot J."/>
            <person name="Rosling A."/>
        </authorList>
    </citation>
    <scope>NUCLEOTIDE SEQUENCE</scope>
    <source>
        <strain evidence="15">MT106</strain>
    </source>
</reference>
<sequence length="1447" mass="165523">MQKAIEMEIDTKTNNNSFVELEPMDISFCETTTSRSSEDDVFETETPVASTSRAVTTRYSSRLKRKADNPSSSAISSRSKAKKSKAAKKKIKETKRYEIDPKEVPETVEFELIGEDLVGNDEILENSEDPLTSNANPERNESLPCRYLDDFIFYDVRNNNEIVNLDAYDNLECELRASGLIEYSQSGQSEIWLRTEFSWYKLVNPSDAYKSCFTPLFKKIRLVNLIIQAMAASPDVTYEGFLNSLKSPPSSSSNDNNEFESSITFNANDITSEIFYICEEISAWLGELETQEEENWKIFDCPLFIYLQKILEKKPGSKKSRHSTADTDMRRTKRNVSLKNSNLAVLRHTNPTCVTPFIQDLTKGLFVRKLITAPQINGVADNQLEDISDHDHLINIEKETTDKIDWIEKIGVEYGITYYSSVRIDGEIISVGDIVYVRNDESNEPWFAKVIYLFNDPEEGKMFHSRFFSRGKETILKELAGARELFLLDQCADNPLASIMKKANVKRVDTLETLSKEERDNLEEKNESNDSYYYRFWYDEERPSFIDAKLKEPTNDIKNLLDYCYACEHHLAKKLDKKARWVSPGDTTRGIIYKGVEYHLHDFVYLIPDESHQVSPYEVAQIIEIFDNDATSSDIESYFKKKKINKRHEKDDDDDRTGNIKLTVRYLVRYDDLLESKYSKKSSTNGASSATSSTNAAIYEMKEIKDTRRLVFTSEKTLLSIDKLEGTCWVEHSDAINDLNTYKDERDTFYVKDQMSKPGREHLDLQEIDKHEIHLCQICLETRKNHKMELAEFMQFIQDGHKLRAMDIFSGCGGITVGMEKTGVVDTRWAIEFAPSAALTFKKNHPQATTYNQCANLLLERAIAQHNQEELGDLEDFQGKLVEAMPAKGEVQFIYCGPPCQGFSGVNRYKKADDIKNSLVATALSYVDFYRPDYFLLENVRGMIAFRLGGEQDGKTRIKGGISMGVVKFILRALTALGYQARFGVQQAGNHEVPQSRRRLFIWGTKIGHNIPDFPQPSTCFAQRGSVSIPLPDGGSFHYNLRTNGFAPHRGITVGEAINDLPEFEYVNPHEVYPATEEERQEQPKWKQLIVPKGGCVGEAEREYESEPLSEFQRQCRKEAKKLYNHVTRTFLSLNVERIYRVPLIAGADHHDLPQRLKPWCLSDPNSAASRHNGWKGLFGRLDFNGHFATALTDVNPMGKTGTVLHPNQRRILTVRECARAQGFPDDFIFYSDRGDMKDLHRQIGNAVPPPLAFALGEFLNLWRQSTDTVHAKGQDLLRQSQSEHQRDDLERQIANLRQHYPEYEIVSDIGSGLNWKRKGFVALLERIHAGGIEEVVVTRKVDLWNESLRRMVVLGTDVSAESNEAGELAEDLLSIVTVFVARHNGIRSAANRKRRREVTQAQEDQEFQDPSRQDTTYPSLSYTRRAVETQTMDRDSTLDVQSMPYR</sequence>
<feature type="region of interest" description="Disordered" evidence="13">
    <location>
        <begin position="32"/>
        <end position="89"/>
    </location>
</feature>
<dbReference type="InterPro" id="IPR036162">
    <property type="entry name" value="Resolvase-like_N_sf"/>
</dbReference>
<dbReference type="InterPro" id="IPR029063">
    <property type="entry name" value="SAM-dependent_MTases_sf"/>
</dbReference>
<gene>
    <name evidence="15" type="ORF">AGERDE_LOCUS9805</name>
</gene>
<comment type="subcellular location">
    <subcellularLocation>
        <location evidence="1">Nucleus</location>
    </subcellularLocation>
</comment>
<dbReference type="PROSITE" id="PS00095">
    <property type="entry name" value="C5_MTASE_2"/>
    <property type="match status" value="1"/>
</dbReference>
<dbReference type="Pfam" id="PF00239">
    <property type="entry name" value="Resolvase"/>
    <property type="match status" value="1"/>
</dbReference>
<keyword evidence="12" id="KW-0175">Coiled coil</keyword>
<dbReference type="GO" id="GO:0003682">
    <property type="term" value="F:chromatin binding"/>
    <property type="evidence" value="ECO:0007669"/>
    <property type="project" value="InterPro"/>
</dbReference>
<dbReference type="Gene3D" id="1.10.287.2170">
    <property type="match status" value="1"/>
</dbReference>
<keyword evidence="5 10" id="KW-0949">S-adenosyl-L-methionine</keyword>
<evidence type="ECO:0000256" key="9">
    <source>
        <dbReference type="PIRSR" id="PIRSR037404-1"/>
    </source>
</evidence>
<comment type="similarity">
    <text evidence="10 11">Belongs to the class I-like SAM-binding methyltransferase superfamily. C5-methyltransferase family.</text>
</comment>
<name>A0A9N9CXR0_9GLOM</name>
<evidence type="ECO:0000256" key="5">
    <source>
        <dbReference type="ARBA" id="ARBA00022691"/>
    </source>
</evidence>
<protein>
    <recommendedName>
        <fullName evidence="2">DNA (cytosine-5-)-methyltransferase</fullName>
        <ecNumber evidence="2">2.1.1.37</ecNumber>
    </recommendedName>
</protein>
<feature type="compositionally biased region" description="Basic and acidic residues" evidence="13">
    <location>
        <begin position="1426"/>
        <end position="1438"/>
    </location>
</feature>
<dbReference type="PRINTS" id="PR00105">
    <property type="entry name" value="C5METTRFRASE"/>
</dbReference>
<dbReference type="Gene3D" id="3.40.50.150">
    <property type="entry name" value="Vaccinia Virus protein VP39"/>
    <property type="match status" value="1"/>
</dbReference>
<feature type="compositionally biased region" description="Polar residues" evidence="13">
    <location>
        <begin position="47"/>
        <end position="60"/>
    </location>
</feature>
<keyword evidence="7" id="KW-0238">DNA-binding</keyword>
<feature type="compositionally biased region" description="Basic residues" evidence="13">
    <location>
        <begin position="79"/>
        <end position="89"/>
    </location>
</feature>
<feature type="region of interest" description="Disordered" evidence="13">
    <location>
        <begin position="1391"/>
        <end position="1447"/>
    </location>
</feature>
<dbReference type="SUPFAM" id="SSF53041">
    <property type="entry name" value="Resolvase-like"/>
    <property type="match status" value="1"/>
</dbReference>
<evidence type="ECO:0000256" key="13">
    <source>
        <dbReference type="SAM" id="MobiDB-lite"/>
    </source>
</evidence>
<dbReference type="InterPro" id="IPR031303">
    <property type="entry name" value="C5_meth_CS"/>
</dbReference>
<dbReference type="GO" id="GO:0003886">
    <property type="term" value="F:DNA (cytosine-5-)-methyltransferase activity"/>
    <property type="evidence" value="ECO:0007669"/>
    <property type="project" value="UniProtKB-EC"/>
</dbReference>
<dbReference type="InterPro" id="IPR001525">
    <property type="entry name" value="C5_MeTfrase"/>
</dbReference>
<evidence type="ECO:0000313" key="16">
    <source>
        <dbReference type="Proteomes" id="UP000789831"/>
    </source>
</evidence>
<dbReference type="InterPro" id="IPR001025">
    <property type="entry name" value="BAH_dom"/>
</dbReference>
<dbReference type="GO" id="GO:0003677">
    <property type="term" value="F:DNA binding"/>
    <property type="evidence" value="ECO:0007669"/>
    <property type="project" value="UniProtKB-KW"/>
</dbReference>
<evidence type="ECO:0000313" key="15">
    <source>
        <dbReference type="EMBL" id="CAG8615420.1"/>
    </source>
</evidence>
<organism evidence="15 16">
    <name type="scientific">Ambispora gerdemannii</name>
    <dbReference type="NCBI Taxonomy" id="144530"/>
    <lineage>
        <taxon>Eukaryota</taxon>
        <taxon>Fungi</taxon>
        <taxon>Fungi incertae sedis</taxon>
        <taxon>Mucoromycota</taxon>
        <taxon>Glomeromycotina</taxon>
        <taxon>Glomeromycetes</taxon>
        <taxon>Archaeosporales</taxon>
        <taxon>Ambisporaceae</taxon>
        <taxon>Ambispora</taxon>
    </lineage>
</organism>
<evidence type="ECO:0000259" key="14">
    <source>
        <dbReference type="PROSITE" id="PS51038"/>
    </source>
</evidence>
<proteinExistence type="inferred from homology"/>
<dbReference type="Gene3D" id="2.30.30.490">
    <property type="match status" value="2"/>
</dbReference>
<evidence type="ECO:0000256" key="4">
    <source>
        <dbReference type="ARBA" id="ARBA00022679"/>
    </source>
</evidence>
<dbReference type="GO" id="GO:0005634">
    <property type="term" value="C:nucleus"/>
    <property type="evidence" value="ECO:0007669"/>
    <property type="project" value="UniProtKB-SubCell"/>
</dbReference>
<dbReference type="GO" id="GO:0044027">
    <property type="term" value="P:negative regulation of gene expression via chromosomal CpG island methylation"/>
    <property type="evidence" value="ECO:0007669"/>
    <property type="project" value="TreeGrafter"/>
</dbReference>
<feature type="non-terminal residue" evidence="15">
    <location>
        <position position="1"/>
    </location>
</feature>
<dbReference type="PANTHER" id="PTHR10629">
    <property type="entry name" value="CYTOSINE-SPECIFIC METHYLTRANSFERASE"/>
    <property type="match status" value="1"/>
</dbReference>
<feature type="active site" evidence="9 10">
    <location>
        <position position="900"/>
    </location>
</feature>
<dbReference type="EMBL" id="CAJVPL010002614">
    <property type="protein sequence ID" value="CAG8615420.1"/>
    <property type="molecule type" value="Genomic_DNA"/>
</dbReference>
<keyword evidence="6" id="KW-0677">Repeat</keyword>
<keyword evidence="3 10" id="KW-0489">Methyltransferase</keyword>
<dbReference type="GO" id="GO:0006346">
    <property type="term" value="P:DNA methylation-dependent constitutive heterochromatin formation"/>
    <property type="evidence" value="ECO:0007669"/>
    <property type="project" value="InterPro"/>
</dbReference>
<dbReference type="InterPro" id="IPR022702">
    <property type="entry name" value="Cytosine_MeTrfase1_RFD"/>
</dbReference>
<evidence type="ECO:0000256" key="11">
    <source>
        <dbReference type="RuleBase" id="RU000416"/>
    </source>
</evidence>
<dbReference type="InterPro" id="IPR006119">
    <property type="entry name" value="Resolv_N"/>
</dbReference>
<dbReference type="EC" id="2.1.1.37" evidence="2"/>
<dbReference type="Pfam" id="PF01426">
    <property type="entry name" value="BAH"/>
    <property type="match status" value="1"/>
</dbReference>
<evidence type="ECO:0000256" key="6">
    <source>
        <dbReference type="ARBA" id="ARBA00022737"/>
    </source>
</evidence>
<dbReference type="InterPro" id="IPR043151">
    <property type="entry name" value="BAH_sf"/>
</dbReference>
<dbReference type="Gene3D" id="3.90.120.10">
    <property type="entry name" value="DNA Methylase, subunit A, domain 2"/>
    <property type="match status" value="2"/>
</dbReference>
<dbReference type="PANTHER" id="PTHR10629:SF52">
    <property type="entry name" value="DNA (CYTOSINE-5)-METHYLTRANSFERASE 1"/>
    <property type="match status" value="1"/>
</dbReference>
<dbReference type="Proteomes" id="UP000789831">
    <property type="component" value="Unassembled WGS sequence"/>
</dbReference>
<feature type="compositionally biased region" description="Polar residues" evidence="13">
    <location>
        <begin position="1409"/>
        <end position="1423"/>
    </location>
</feature>
<dbReference type="SMART" id="SM00857">
    <property type="entry name" value="Resolvase"/>
    <property type="match status" value="1"/>
</dbReference>
<keyword evidence="4 10" id="KW-0808">Transferase</keyword>
<dbReference type="GO" id="GO:0032259">
    <property type="term" value="P:methylation"/>
    <property type="evidence" value="ECO:0007669"/>
    <property type="project" value="UniProtKB-KW"/>
</dbReference>
<evidence type="ECO:0000256" key="3">
    <source>
        <dbReference type="ARBA" id="ARBA00022603"/>
    </source>
</evidence>
<dbReference type="SUPFAM" id="SSF53335">
    <property type="entry name" value="S-adenosyl-L-methionine-dependent methyltransferases"/>
    <property type="match status" value="1"/>
</dbReference>
<dbReference type="OrthoDB" id="5376140at2759"/>
<evidence type="ECO:0000256" key="1">
    <source>
        <dbReference type="ARBA" id="ARBA00004123"/>
    </source>
</evidence>
<evidence type="ECO:0000256" key="12">
    <source>
        <dbReference type="SAM" id="Coils"/>
    </source>
</evidence>
<dbReference type="GO" id="GO:0000150">
    <property type="term" value="F:DNA strand exchange activity"/>
    <property type="evidence" value="ECO:0007669"/>
    <property type="project" value="InterPro"/>
</dbReference>
<comment type="caution">
    <text evidence="15">The sequence shown here is derived from an EMBL/GenBank/DDBJ whole genome shotgun (WGS) entry which is preliminary data.</text>
</comment>
<dbReference type="PROSITE" id="PS51038">
    <property type="entry name" value="BAH"/>
    <property type="match status" value="2"/>
</dbReference>
<dbReference type="PROSITE" id="PS51679">
    <property type="entry name" value="SAM_MT_C5"/>
    <property type="match status" value="1"/>
</dbReference>
<evidence type="ECO:0000256" key="8">
    <source>
        <dbReference type="ARBA" id="ARBA00023242"/>
    </source>
</evidence>
<keyword evidence="8" id="KW-0539">Nucleus</keyword>
<dbReference type="Pfam" id="PF12047">
    <property type="entry name" value="DNMT1-RFD"/>
    <property type="match status" value="1"/>
</dbReference>
<keyword evidence="16" id="KW-1185">Reference proteome</keyword>
<dbReference type="SMART" id="SM00439">
    <property type="entry name" value="BAH"/>
    <property type="match status" value="2"/>
</dbReference>
<feature type="domain" description="BAH" evidence="14">
    <location>
        <begin position="427"/>
        <end position="549"/>
    </location>
</feature>
<feature type="coiled-coil region" evidence="12">
    <location>
        <begin position="1280"/>
        <end position="1307"/>
    </location>
</feature>
<evidence type="ECO:0000256" key="2">
    <source>
        <dbReference type="ARBA" id="ARBA00011975"/>
    </source>
</evidence>
<accession>A0A9N9CXR0</accession>
<evidence type="ECO:0000256" key="10">
    <source>
        <dbReference type="PROSITE-ProRule" id="PRU01016"/>
    </source>
</evidence>